<organism evidence="4 5">
    <name type="scientific">Hericium alpestre</name>
    <dbReference type="NCBI Taxonomy" id="135208"/>
    <lineage>
        <taxon>Eukaryota</taxon>
        <taxon>Fungi</taxon>
        <taxon>Dikarya</taxon>
        <taxon>Basidiomycota</taxon>
        <taxon>Agaricomycotina</taxon>
        <taxon>Agaricomycetes</taxon>
        <taxon>Russulales</taxon>
        <taxon>Hericiaceae</taxon>
        <taxon>Hericium</taxon>
    </lineage>
</organism>
<dbReference type="InterPro" id="IPR002347">
    <property type="entry name" value="SDR_fam"/>
</dbReference>
<keyword evidence="5" id="KW-1185">Reference proteome</keyword>
<reference evidence="4 5" key="1">
    <citation type="submission" date="2019-02" db="EMBL/GenBank/DDBJ databases">
        <title>Genome sequencing of the rare red list fungi Hericium alpestre (H. flagellum).</title>
        <authorList>
            <person name="Buettner E."/>
            <person name="Kellner H."/>
        </authorList>
    </citation>
    <scope>NUCLEOTIDE SEQUENCE [LARGE SCALE GENOMIC DNA]</scope>
    <source>
        <strain evidence="4 5">DSM 108284</strain>
    </source>
</reference>
<dbReference type="PRINTS" id="PR00081">
    <property type="entry name" value="GDHRDH"/>
</dbReference>
<dbReference type="OrthoDB" id="2962696at2759"/>
<dbReference type="InterPro" id="IPR036291">
    <property type="entry name" value="NAD(P)-bd_dom_sf"/>
</dbReference>
<dbReference type="GO" id="GO:0016491">
    <property type="term" value="F:oxidoreductase activity"/>
    <property type="evidence" value="ECO:0007669"/>
    <property type="project" value="UniProtKB-KW"/>
</dbReference>
<evidence type="ECO:0000256" key="1">
    <source>
        <dbReference type="ARBA" id="ARBA00006484"/>
    </source>
</evidence>
<evidence type="ECO:0008006" key="6">
    <source>
        <dbReference type="Google" id="ProtNLM"/>
    </source>
</evidence>
<keyword evidence="3" id="KW-0560">Oxidoreductase</keyword>
<dbReference type="PANTHER" id="PTHR43618:SF18">
    <property type="entry name" value="SHORT CHAIN DEHYDROGENASE_REDUCTASE FAMILY (AFU_ORTHOLOGUE AFUA_5G12480)"/>
    <property type="match status" value="1"/>
</dbReference>
<proteinExistence type="inferred from homology"/>
<dbReference type="EMBL" id="SFCI01000813">
    <property type="protein sequence ID" value="TFY77833.1"/>
    <property type="molecule type" value="Genomic_DNA"/>
</dbReference>
<dbReference type="CDD" id="cd05233">
    <property type="entry name" value="SDR_c"/>
    <property type="match status" value="1"/>
</dbReference>
<evidence type="ECO:0000256" key="3">
    <source>
        <dbReference type="ARBA" id="ARBA00023002"/>
    </source>
</evidence>
<gene>
    <name evidence="4" type="ORF">EWM64_g6180</name>
</gene>
<keyword evidence="2" id="KW-0521">NADP</keyword>
<comment type="caution">
    <text evidence="4">The sequence shown here is derived from an EMBL/GenBank/DDBJ whole genome shotgun (WGS) entry which is preliminary data.</text>
</comment>
<dbReference type="Gene3D" id="3.40.50.720">
    <property type="entry name" value="NAD(P)-binding Rossmann-like Domain"/>
    <property type="match status" value="1"/>
</dbReference>
<name>A0A4Y9ZUW9_9AGAM</name>
<dbReference type="SUPFAM" id="SSF51735">
    <property type="entry name" value="NAD(P)-binding Rossmann-fold domains"/>
    <property type="match status" value="1"/>
</dbReference>
<evidence type="ECO:0000313" key="5">
    <source>
        <dbReference type="Proteomes" id="UP000298061"/>
    </source>
</evidence>
<dbReference type="PANTHER" id="PTHR43618">
    <property type="entry name" value="7-ALPHA-HYDROXYSTEROID DEHYDROGENASE"/>
    <property type="match status" value="1"/>
</dbReference>
<comment type="similarity">
    <text evidence="1">Belongs to the short-chain dehydrogenases/reductases (SDR) family.</text>
</comment>
<dbReference type="STRING" id="135208.A0A4Y9ZUW9"/>
<dbReference type="AlphaFoldDB" id="A0A4Y9ZUW9"/>
<dbReference type="Proteomes" id="UP000298061">
    <property type="component" value="Unassembled WGS sequence"/>
</dbReference>
<protein>
    <recommendedName>
        <fullName evidence="6">Ketoreductase (KR) domain-containing protein</fullName>
    </recommendedName>
</protein>
<dbReference type="Pfam" id="PF00106">
    <property type="entry name" value="adh_short"/>
    <property type="match status" value="1"/>
</dbReference>
<evidence type="ECO:0000313" key="4">
    <source>
        <dbReference type="EMBL" id="TFY77833.1"/>
    </source>
</evidence>
<dbReference type="InterPro" id="IPR052178">
    <property type="entry name" value="Sec_Metab_Biosynth_SDR"/>
</dbReference>
<accession>A0A4Y9ZUW9</accession>
<sequence>MNDLFSLEGMIAVVTGGGSGIGLMVATALEDKGATVYIVGRRKTVLEAAAKESSKHGRIIPLQGDITDRDSLLAAAQTLREKHGYINLLVNNAGVALGNRRPQDYRGDIRALQSALWNDAAPGDFEGCFGINVTGTYYCTVAFLDLLHEGNLRTADATGVTSQVLSVSSIASFRRDERSYSIPYTLSKVACTHMGKAWVNLLRDWKIRSNVLAPGIFPSDMTQEIVTSADVMKDVPLKRPGSQEDVAGTVVYLASRAGAYVNGTVHLLDGGRLSSFSSTY</sequence>
<evidence type="ECO:0000256" key="2">
    <source>
        <dbReference type="ARBA" id="ARBA00022857"/>
    </source>
</evidence>